<keyword evidence="2" id="KW-1185">Reference proteome</keyword>
<proteinExistence type="predicted"/>
<organism evidence="1 2">
    <name type="scientific">Olivibacter domesticus</name>
    <name type="common">Pseudosphingobacterium domesticum</name>
    <dbReference type="NCBI Taxonomy" id="407022"/>
    <lineage>
        <taxon>Bacteria</taxon>
        <taxon>Pseudomonadati</taxon>
        <taxon>Bacteroidota</taxon>
        <taxon>Sphingobacteriia</taxon>
        <taxon>Sphingobacteriales</taxon>
        <taxon>Sphingobacteriaceae</taxon>
        <taxon>Olivibacter</taxon>
    </lineage>
</organism>
<protein>
    <submittedName>
        <fullName evidence="1">Uncharacterized protein</fullName>
    </submittedName>
</protein>
<dbReference type="OrthoDB" id="798729at2"/>
<dbReference type="AlphaFoldDB" id="A0A1H7Q069"/>
<gene>
    <name evidence="1" type="ORF">SAMN05661044_02410</name>
</gene>
<dbReference type="EMBL" id="FOAF01000002">
    <property type="protein sequence ID" value="SEL41094.1"/>
    <property type="molecule type" value="Genomic_DNA"/>
</dbReference>
<dbReference type="Proteomes" id="UP000199421">
    <property type="component" value="Unassembled WGS sequence"/>
</dbReference>
<reference evidence="2" key="1">
    <citation type="submission" date="2016-10" db="EMBL/GenBank/DDBJ databases">
        <authorList>
            <person name="Varghese N."/>
            <person name="Submissions S."/>
        </authorList>
    </citation>
    <scope>NUCLEOTIDE SEQUENCE [LARGE SCALE GENOMIC DNA]</scope>
    <source>
        <strain evidence="2">DSM 18733</strain>
    </source>
</reference>
<evidence type="ECO:0000313" key="2">
    <source>
        <dbReference type="Proteomes" id="UP000199421"/>
    </source>
</evidence>
<accession>A0A1H7Q069</accession>
<name>A0A1H7Q069_OLID1</name>
<evidence type="ECO:0000313" key="1">
    <source>
        <dbReference type="EMBL" id="SEL41094.1"/>
    </source>
</evidence>
<dbReference type="RefSeq" id="WP_093324455.1">
    <property type="nucleotide sequence ID" value="NZ_FOAF01000002.1"/>
</dbReference>
<sequence>MIITVREPGTKTFMNINAYPEDHNRSTAWRIQYPGLEPFLMVKQHNKWTVTDNNVINIEVAEAVIEALRKQVDK</sequence>